<sequence>MKLENYMSWEGGIDVAGLLNGAEQPNVIVHLARMVHTPVGSAPAGMVLIQSNPDAQPEVMGFVSPNPDVAAYFGPKIFANTPFEHAPSLEAEITIDDSRGIAASRLEVAGRVIECTLSDLGSLEMINREPAAMSPFHQQVLEAAAASVEIRLDGNSLFIQLPPQGLSGGPAAVYSPAGIYSR</sequence>
<proteinExistence type="predicted"/>
<keyword evidence="2" id="KW-1185">Reference proteome</keyword>
<accession>A0ABW5D208</accession>
<gene>
    <name evidence="1" type="ORF">ACFSSA_00200</name>
</gene>
<dbReference type="Proteomes" id="UP001597375">
    <property type="component" value="Unassembled WGS sequence"/>
</dbReference>
<comment type="caution">
    <text evidence="1">The sequence shown here is derived from an EMBL/GenBank/DDBJ whole genome shotgun (WGS) entry which is preliminary data.</text>
</comment>
<reference evidence="2" key="1">
    <citation type="journal article" date="2019" name="Int. J. Syst. Evol. Microbiol.">
        <title>The Global Catalogue of Microorganisms (GCM) 10K type strain sequencing project: providing services to taxonomists for standard genome sequencing and annotation.</title>
        <authorList>
            <consortium name="The Broad Institute Genomics Platform"/>
            <consortium name="The Broad Institute Genome Sequencing Center for Infectious Disease"/>
            <person name="Wu L."/>
            <person name="Ma J."/>
        </authorList>
    </citation>
    <scope>NUCLEOTIDE SEQUENCE [LARGE SCALE GENOMIC DNA]</scope>
    <source>
        <strain evidence="2">CGMCC 4.7106</strain>
    </source>
</reference>
<evidence type="ECO:0000313" key="1">
    <source>
        <dbReference type="EMBL" id="MFD2255082.1"/>
    </source>
</evidence>
<organism evidence="1 2">
    <name type="scientific">Luteolibacter algae</name>
    <dbReference type="NCBI Taxonomy" id="454151"/>
    <lineage>
        <taxon>Bacteria</taxon>
        <taxon>Pseudomonadati</taxon>
        <taxon>Verrucomicrobiota</taxon>
        <taxon>Verrucomicrobiia</taxon>
        <taxon>Verrucomicrobiales</taxon>
        <taxon>Verrucomicrobiaceae</taxon>
        <taxon>Luteolibacter</taxon>
    </lineage>
</organism>
<evidence type="ECO:0000313" key="2">
    <source>
        <dbReference type="Proteomes" id="UP001597375"/>
    </source>
</evidence>
<name>A0ABW5D208_9BACT</name>
<dbReference type="EMBL" id="JBHUIT010000001">
    <property type="protein sequence ID" value="MFD2255082.1"/>
    <property type="molecule type" value="Genomic_DNA"/>
</dbReference>
<protein>
    <submittedName>
        <fullName evidence="1">Uncharacterized protein</fullName>
    </submittedName>
</protein>
<dbReference type="RefSeq" id="WP_386817744.1">
    <property type="nucleotide sequence ID" value="NZ_JBHUIT010000001.1"/>
</dbReference>